<protein>
    <submittedName>
        <fullName evidence="1">Uncharacterized protein</fullName>
    </submittedName>
</protein>
<evidence type="ECO:0000313" key="2">
    <source>
        <dbReference type="Proteomes" id="UP000485058"/>
    </source>
</evidence>
<comment type="caution">
    <text evidence="1">The sequence shown here is derived from an EMBL/GenBank/DDBJ whole genome shotgun (WGS) entry which is preliminary data.</text>
</comment>
<name>A0A699YUR8_HAELA</name>
<dbReference type="AlphaFoldDB" id="A0A699YUR8"/>
<accession>A0A699YUR8</accession>
<reference evidence="1 2" key="1">
    <citation type="submission" date="2020-02" db="EMBL/GenBank/DDBJ databases">
        <title>Draft genome sequence of Haematococcus lacustris strain NIES-144.</title>
        <authorList>
            <person name="Morimoto D."/>
            <person name="Nakagawa S."/>
            <person name="Yoshida T."/>
            <person name="Sawayama S."/>
        </authorList>
    </citation>
    <scope>NUCLEOTIDE SEQUENCE [LARGE SCALE GENOMIC DNA]</scope>
    <source>
        <strain evidence="1 2">NIES-144</strain>
    </source>
</reference>
<sequence>MYRGPTWRVARKAFEAALMHKDALALHLEVMEQAEGTVPL</sequence>
<organism evidence="1 2">
    <name type="scientific">Haematococcus lacustris</name>
    <name type="common">Green alga</name>
    <name type="synonym">Haematococcus pluvialis</name>
    <dbReference type="NCBI Taxonomy" id="44745"/>
    <lineage>
        <taxon>Eukaryota</taxon>
        <taxon>Viridiplantae</taxon>
        <taxon>Chlorophyta</taxon>
        <taxon>core chlorophytes</taxon>
        <taxon>Chlorophyceae</taxon>
        <taxon>CS clade</taxon>
        <taxon>Chlamydomonadales</taxon>
        <taxon>Haematococcaceae</taxon>
        <taxon>Haematococcus</taxon>
    </lineage>
</organism>
<dbReference type="Proteomes" id="UP000485058">
    <property type="component" value="Unassembled WGS sequence"/>
</dbReference>
<proteinExistence type="predicted"/>
<evidence type="ECO:0000313" key="1">
    <source>
        <dbReference type="EMBL" id="GFH06782.1"/>
    </source>
</evidence>
<keyword evidence="2" id="KW-1185">Reference proteome</keyword>
<dbReference type="EMBL" id="BLLF01000056">
    <property type="protein sequence ID" value="GFH06782.1"/>
    <property type="molecule type" value="Genomic_DNA"/>
</dbReference>
<gene>
    <name evidence="1" type="ORF">HaLaN_01474</name>
</gene>